<gene>
    <name evidence="2" type="ORF">NEMVEDRAFT_v1g246364</name>
</gene>
<dbReference type="Pfam" id="PF05760">
    <property type="entry name" value="IER"/>
    <property type="match status" value="1"/>
</dbReference>
<dbReference type="InterPro" id="IPR008653">
    <property type="entry name" value="IER"/>
</dbReference>
<comment type="similarity">
    <text evidence="1">Belongs to the IER family.</text>
</comment>
<accession>A7SNF0</accession>
<dbReference type="AlphaFoldDB" id="A7SNF0"/>
<keyword evidence="3" id="KW-1185">Reference proteome</keyword>
<proteinExistence type="inferred from homology"/>
<dbReference type="InParanoid" id="A7SNF0"/>
<evidence type="ECO:0000313" key="2">
    <source>
        <dbReference type="EMBL" id="EDO34767.1"/>
    </source>
</evidence>
<dbReference type="KEGG" id="nve:5506152"/>
<sequence length="243" mass="27040">MNGETERIIQVSLSKITDCRRRRGTTLRRSLLVSNVLNNVLTSSDSAYDHYRTPKDTDMDYDAVETESFSLDRPVPLRDDSFVSGNVLETRNPSHKASETKVLCERPLMENPQVRSTSPKDIESERSTLNLESNNSTFGKETQANVVCVGSKRLRSQNANETSEYHAVGRKRCRIENSKSDLESVSDAENIEPMDISGLVSVFSSSFSGLSDFSSKKSSGSFACLDAVRPLQLGSWQHTVEAF</sequence>
<reference evidence="2 3" key="1">
    <citation type="journal article" date="2007" name="Science">
        <title>Sea anemone genome reveals ancestral eumetazoan gene repertoire and genomic organization.</title>
        <authorList>
            <person name="Putnam N.H."/>
            <person name="Srivastava M."/>
            <person name="Hellsten U."/>
            <person name="Dirks B."/>
            <person name="Chapman J."/>
            <person name="Salamov A."/>
            <person name="Terry A."/>
            <person name="Shapiro H."/>
            <person name="Lindquist E."/>
            <person name="Kapitonov V.V."/>
            <person name="Jurka J."/>
            <person name="Genikhovich G."/>
            <person name="Grigoriev I.V."/>
            <person name="Lucas S.M."/>
            <person name="Steele R.E."/>
            <person name="Finnerty J.R."/>
            <person name="Technau U."/>
            <person name="Martindale M.Q."/>
            <person name="Rokhsar D.S."/>
        </authorList>
    </citation>
    <scope>NUCLEOTIDE SEQUENCE [LARGE SCALE GENOMIC DNA]</scope>
    <source>
        <strain evidence="3">CH2 X CH6</strain>
    </source>
</reference>
<dbReference type="EMBL" id="DS469719">
    <property type="protein sequence ID" value="EDO34767.1"/>
    <property type="molecule type" value="Genomic_DNA"/>
</dbReference>
<dbReference type="PANTHER" id="PTHR15895">
    <property type="entry name" value="IMMEDIATE EARLY RESPONSE GENE"/>
    <property type="match status" value="1"/>
</dbReference>
<dbReference type="Proteomes" id="UP000001593">
    <property type="component" value="Unassembled WGS sequence"/>
</dbReference>
<evidence type="ECO:0000313" key="3">
    <source>
        <dbReference type="Proteomes" id="UP000001593"/>
    </source>
</evidence>
<dbReference type="OMA" id="DCEATRI"/>
<dbReference type="OrthoDB" id="5973588at2759"/>
<name>A7SNF0_NEMVE</name>
<protein>
    <submittedName>
        <fullName evidence="2">Uncharacterized protein</fullName>
    </submittedName>
</protein>
<evidence type="ECO:0000256" key="1">
    <source>
        <dbReference type="ARBA" id="ARBA00006186"/>
    </source>
</evidence>
<organism evidence="2 3">
    <name type="scientific">Nematostella vectensis</name>
    <name type="common">Starlet sea anemone</name>
    <dbReference type="NCBI Taxonomy" id="45351"/>
    <lineage>
        <taxon>Eukaryota</taxon>
        <taxon>Metazoa</taxon>
        <taxon>Cnidaria</taxon>
        <taxon>Anthozoa</taxon>
        <taxon>Hexacorallia</taxon>
        <taxon>Actiniaria</taxon>
        <taxon>Edwardsiidae</taxon>
        <taxon>Nematostella</taxon>
    </lineage>
</organism>
<dbReference type="HOGENOM" id="CLU_1143744_0_0_1"/>